<accession>A0A3P3QD62</accession>
<organism evidence="2 3">
    <name type="scientific">Rheinheimera mesophila</name>
    <dbReference type="NCBI Taxonomy" id="1547515"/>
    <lineage>
        <taxon>Bacteria</taxon>
        <taxon>Pseudomonadati</taxon>
        <taxon>Pseudomonadota</taxon>
        <taxon>Gammaproteobacteria</taxon>
        <taxon>Chromatiales</taxon>
        <taxon>Chromatiaceae</taxon>
        <taxon>Rheinheimera</taxon>
    </lineage>
</organism>
<dbReference type="RefSeq" id="WP_046519192.1">
    <property type="nucleotide sequence ID" value="NZ_LAVS01000009.1"/>
</dbReference>
<protein>
    <submittedName>
        <fullName evidence="2">Porin</fullName>
    </submittedName>
</protein>
<proteinExistence type="predicted"/>
<dbReference type="InterPro" id="IPR045748">
    <property type="entry name" value="DcaP"/>
</dbReference>
<dbReference type="Proteomes" id="UP000276260">
    <property type="component" value="Unassembled WGS sequence"/>
</dbReference>
<evidence type="ECO:0000313" key="2">
    <source>
        <dbReference type="EMBL" id="RRJ19044.1"/>
    </source>
</evidence>
<evidence type="ECO:0000313" key="3">
    <source>
        <dbReference type="Proteomes" id="UP000276260"/>
    </source>
</evidence>
<gene>
    <name evidence="2" type="ORF">EIK76_15995</name>
</gene>
<reference evidence="2 3" key="1">
    <citation type="submission" date="2018-11" db="EMBL/GenBank/DDBJ databases">
        <title>Draft genome analysis of Rheinheimera mesophila isolated from an industrial waste site.</title>
        <authorList>
            <person name="Yu Q."/>
            <person name="Qi Y."/>
            <person name="Zhang H."/>
            <person name="Lu Y."/>
            <person name="Pu J."/>
        </authorList>
    </citation>
    <scope>NUCLEOTIDE SEQUENCE [LARGE SCALE GENOMIC DNA]</scope>
    <source>
        <strain evidence="2 3">IITR13</strain>
    </source>
</reference>
<feature type="signal peptide" evidence="1">
    <location>
        <begin position="1"/>
        <end position="24"/>
    </location>
</feature>
<name>A0A3P3QD62_9GAMM</name>
<sequence>MLTKKPLASLVALSFGALSSQAFAAVTFGDTELTYGGYIKLDTMWTDTSDGQMATGVGRDFYVPGVIPVGGEGESATFDAHARQSRFFLKTATSLDNGKKINGTLEFDMMSTYPIGDERISNGYTPELRHAFLTYDNWLMGQTWSTFMDLASLPDSLDFIGNTDGAIFNRQAQVRYTSGGWQMALENPETTVTPNTGGARIVTDDNSVPDVIVKYHHADSWGSVAVAVMARQLAIESAGIDDTTNGYAVSVSGKYNLSATDDIRFTINSGEGLGRYIGLNTSNDAVLDAAGKLDAIKVTGYALAYKHAWADKWRSSLIYSAQHIDNDAQLTGLAVTDNTSSYAVNLIYQAASKLMFGVELRHATREILSGDEGDLNRLQFSAKYDF</sequence>
<keyword evidence="1" id="KW-0732">Signal</keyword>
<dbReference type="SUPFAM" id="SSF56935">
    <property type="entry name" value="Porins"/>
    <property type="match status" value="1"/>
</dbReference>
<dbReference type="AlphaFoldDB" id="A0A3P3QD62"/>
<dbReference type="EMBL" id="RRCF01000005">
    <property type="protein sequence ID" value="RRJ19044.1"/>
    <property type="molecule type" value="Genomic_DNA"/>
</dbReference>
<feature type="chain" id="PRO_5018632387" evidence="1">
    <location>
        <begin position="25"/>
        <end position="386"/>
    </location>
</feature>
<keyword evidence="3" id="KW-1185">Reference proteome</keyword>
<dbReference type="Pfam" id="PF19577">
    <property type="entry name" value="DcaP"/>
    <property type="match status" value="1"/>
</dbReference>
<dbReference type="OrthoDB" id="190887at2"/>
<comment type="caution">
    <text evidence="2">The sequence shown here is derived from an EMBL/GenBank/DDBJ whole genome shotgun (WGS) entry which is preliminary data.</text>
</comment>
<evidence type="ECO:0000256" key="1">
    <source>
        <dbReference type="SAM" id="SignalP"/>
    </source>
</evidence>